<evidence type="ECO:0000256" key="2">
    <source>
        <dbReference type="ARBA" id="ARBA00004922"/>
    </source>
</evidence>
<feature type="region of interest" description="Disordered" evidence="16">
    <location>
        <begin position="341"/>
        <end position="464"/>
    </location>
</feature>
<dbReference type="PANTHER" id="PTHR12646:SF0">
    <property type="entry name" value="DOL-P-MAN:MAN(5)GLCNAC(2)-PP-DOL ALPHA-1,3-MANNOSYLTRANSFERASE"/>
    <property type="match status" value="1"/>
</dbReference>
<evidence type="ECO:0000256" key="13">
    <source>
        <dbReference type="ARBA" id="ARBA00044743"/>
    </source>
</evidence>
<feature type="transmembrane region" description="Helical" evidence="17">
    <location>
        <begin position="862"/>
        <end position="877"/>
    </location>
</feature>
<evidence type="ECO:0000256" key="16">
    <source>
        <dbReference type="SAM" id="MobiDB-lite"/>
    </source>
</evidence>
<dbReference type="GO" id="GO:0005789">
    <property type="term" value="C:endoplasmic reticulum membrane"/>
    <property type="evidence" value="ECO:0007669"/>
    <property type="project" value="UniProtKB-SubCell"/>
</dbReference>
<keyword evidence="5" id="KW-0328">Glycosyltransferase</keyword>
<feature type="compositionally biased region" description="Acidic residues" evidence="16">
    <location>
        <begin position="419"/>
        <end position="430"/>
    </location>
</feature>
<evidence type="ECO:0000256" key="15">
    <source>
        <dbReference type="ARBA" id="ARBA00093457"/>
    </source>
</evidence>
<feature type="region of interest" description="Disordered" evidence="16">
    <location>
        <begin position="301"/>
        <end position="320"/>
    </location>
</feature>
<evidence type="ECO:0000256" key="14">
    <source>
        <dbReference type="ARBA" id="ARBA00049506"/>
    </source>
</evidence>
<comment type="caution">
    <text evidence="18">The sequence shown here is derived from an EMBL/GenBank/DDBJ whole genome shotgun (WGS) entry which is preliminary data.</text>
</comment>
<gene>
    <name evidence="18" type="ORF">KGF56_004123</name>
</gene>
<evidence type="ECO:0000256" key="4">
    <source>
        <dbReference type="ARBA" id="ARBA00015561"/>
    </source>
</evidence>
<feature type="transmembrane region" description="Helical" evidence="17">
    <location>
        <begin position="736"/>
        <end position="754"/>
    </location>
</feature>
<evidence type="ECO:0000256" key="6">
    <source>
        <dbReference type="ARBA" id="ARBA00022679"/>
    </source>
</evidence>
<feature type="transmembrane region" description="Helical" evidence="17">
    <location>
        <begin position="774"/>
        <end position="795"/>
    </location>
</feature>
<dbReference type="EC" id="2.4.1.258" evidence="3"/>
<feature type="compositionally biased region" description="Acidic residues" evidence="16">
    <location>
        <begin position="379"/>
        <end position="391"/>
    </location>
</feature>
<comment type="similarity">
    <text evidence="15">Belongs to the glycosyltransferase ALG3 family.</text>
</comment>
<keyword evidence="10 17" id="KW-0472">Membrane</keyword>
<feature type="transmembrane region" description="Helical" evidence="17">
    <location>
        <begin position="1072"/>
        <end position="1093"/>
    </location>
</feature>
<feature type="transmembrane region" description="Helical" evidence="17">
    <location>
        <begin position="1010"/>
        <end position="1030"/>
    </location>
</feature>
<dbReference type="InterPro" id="IPR007873">
    <property type="entry name" value="Glycosyltransferase_ALG3"/>
</dbReference>
<name>A0AAI9SUG9_9ASCO</name>
<evidence type="ECO:0000256" key="12">
    <source>
        <dbReference type="ARBA" id="ARBA00030368"/>
    </source>
</evidence>
<dbReference type="Pfam" id="PF05208">
    <property type="entry name" value="ALG3"/>
    <property type="match status" value="1"/>
</dbReference>
<evidence type="ECO:0000256" key="11">
    <source>
        <dbReference type="ARBA" id="ARBA00030065"/>
    </source>
</evidence>
<evidence type="ECO:0000313" key="18">
    <source>
        <dbReference type="EMBL" id="KAI3403063.2"/>
    </source>
</evidence>
<evidence type="ECO:0000256" key="5">
    <source>
        <dbReference type="ARBA" id="ARBA00022676"/>
    </source>
</evidence>
<proteinExistence type="inferred from homology"/>
<evidence type="ECO:0000256" key="10">
    <source>
        <dbReference type="ARBA" id="ARBA00023136"/>
    </source>
</evidence>
<feature type="compositionally biased region" description="Basic and acidic residues" evidence="16">
    <location>
        <begin position="367"/>
        <end position="378"/>
    </location>
</feature>
<comment type="function">
    <text evidence="13">Dol-P-Man:Man(5)GlcNAc(2)-PP-Dol alpha-1,3-mannosyltransferase that operates in the biosynthetic pathway of dolichol-linked oligosaccharides, the glycan precursors employed in protein asparagine (N)-glycosylation. The assembly of dolichol-linked oligosaccharides begins on the cytosolic side of the endoplasmic reticulum membrane and finishes in its lumen. The sequential addition of sugars to dolichol pyrophosphate produces dolichol-linked oligosaccharides containing fourteen sugars, including two GlcNAcs, nine mannoses and three glucoses. Once assembled, the oligosaccharide is transferred from the lipid to nascent proteins by oligosaccharyltransferases. In the lumen of the endoplasmic reticulum, adds the first dolichyl beta-D-mannosyl phosphate derived mannose in an alpha-1,3 linkage to Man(5)GlcNAc(2)-PP-dolichol to produce Man(6)GlcNAc(2)-PP-dolichol.</text>
</comment>
<keyword evidence="6" id="KW-0808">Transferase</keyword>
<evidence type="ECO:0000256" key="7">
    <source>
        <dbReference type="ARBA" id="ARBA00022692"/>
    </source>
</evidence>
<accession>A0AAI9SUG9</accession>
<dbReference type="GO" id="GO:0052925">
    <property type="term" value="F:dol-P-Man:Man(5)GlcNAc(2)-PP-Dol alpha-1,3-mannosyltransferase activity"/>
    <property type="evidence" value="ECO:0007669"/>
    <property type="project" value="UniProtKB-EC"/>
</dbReference>
<evidence type="ECO:0000256" key="1">
    <source>
        <dbReference type="ARBA" id="ARBA00004477"/>
    </source>
</evidence>
<keyword evidence="8" id="KW-0256">Endoplasmic reticulum</keyword>
<evidence type="ECO:0000256" key="3">
    <source>
        <dbReference type="ARBA" id="ARBA00011964"/>
    </source>
</evidence>
<dbReference type="RefSeq" id="XP_049178810.1">
    <property type="nucleotide sequence ID" value="XM_049325530.1"/>
</dbReference>
<keyword evidence="7 17" id="KW-0812">Transmembrane</keyword>
<comment type="subcellular location">
    <subcellularLocation>
        <location evidence="1">Endoplasmic reticulum membrane</location>
        <topology evidence="1">Multi-pass membrane protein</topology>
    </subcellularLocation>
</comment>
<keyword evidence="9 17" id="KW-1133">Transmembrane helix</keyword>
<organism evidence="18 19">
    <name type="scientific">Candida oxycetoniae</name>
    <dbReference type="NCBI Taxonomy" id="497107"/>
    <lineage>
        <taxon>Eukaryota</taxon>
        <taxon>Fungi</taxon>
        <taxon>Dikarya</taxon>
        <taxon>Ascomycota</taxon>
        <taxon>Saccharomycotina</taxon>
        <taxon>Pichiomycetes</taxon>
        <taxon>Debaryomycetaceae</taxon>
        <taxon>Candida/Lodderomyces clade</taxon>
        <taxon>Candida</taxon>
    </lineage>
</organism>
<evidence type="ECO:0000256" key="17">
    <source>
        <dbReference type="SAM" id="Phobius"/>
    </source>
</evidence>
<evidence type="ECO:0000313" key="19">
    <source>
        <dbReference type="Proteomes" id="UP001202479"/>
    </source>
</evidence>
<feature type="compositionally biased region" description="Low complexity" evidence="16">
    <location>
        <begin position="805"/>
        <end position="831"/>
    </location>
</feature>
<dbReference type="Proteomes" id="UP001202479">
    <property type="component" value="Unassembled WGS sequence"/>
</dbReference>
<feature type="region of interest" description="Disordered" evidence="16">
    <location>
        <begin position="805"/>
        <end position="832"/>
    </location>
</feature>
<comment type="catalytic activity">
    <reaction evidence="14">
        <text>an alpha-D-Man-(1-&gt;2)-alpha-D-Man-(1-&gt;2)-alpha-D-Man-(1-&gt;3)-[alpha-D-Man-(1-&gt;6)]-beta-D-Man-(1-&gt;4)-beta-D-GlcNAc-(1-&gt;4)-alpha-D-GlcNAc-diphospho-di-trans,poly-cis-dolichol + a di-trans,poly-cis-dolichyl beta-D-mannosyl phosphate = an alpha-D-Man-(1-&gt;2)-alpha-D-Man-(1-&gt;2)-alpha-D-Man-(1-&gt;3)-[alpha-D-Man-(1-&gt;3)-alpha-D-Man-(1-&gt;6)]-beta-D-Man-(1-&gt;4)-beta-D-GlcNAc-(1-&gt;4)-alpha-D-GlcNAc-diphospho-di-trans,poly-cis-dolichol + a di-trans,poly-cis-dolichyl phosphate + H(+)</text>
        <dbReference type="Rhea" id="RHEA:29527"/>
        <dbReference type="Rhea" id="RHEA-COMP:19498"/>
        <dbReference type="Rhea" id="RHEA-COMP:19501"/>
        <dbReference type="Rhea" id="RHEA-COMP:19516"/>
        <dbReference type="Rhea" id="RHEA-COMP:19517"/>
        <dbReference type="ChEBI" id="CHEBI:15378"/>
        <dbReference type="ChEBI" id="CHEBI:57683"/>
        <dbReference type="ChEBI" id="CHEBI:58211"/>
        <dbReference type="ChEBI" id="CHEBI:132515"/>
        <dbReference type="ChEBI" id="CHEBI:132516"/>
        <dbReference type="EC" id="2.4.1.258"/>
    </reaction>
    <physiologicalReaction direction="left-to-right" evidence="14">
        <dbReference type="Rhea" id="RHEA:29528"/>
    </physiologicalReaction>
</comment>
<feature type="transmembrane region" description="Helical" evidence="17">
    <location>
        <begin position="884"/>
        <end position="903"/>
    </location>
</feature>
<feature type="transmembrane region" description="Helical" evidence="17">
    <location>
        <begin position="1036"/>
        <end position="1060"/>
    </location>
</feature>
<keyword evidence="19" id="KW-1185">Reference proteome</keyword>
<evidence type="ECO:0000256" key="8">
    <source>
        <dbReference type="ARBA" id="ARBA00022824"/>
    </source>
</evidence>
<sequence length="1118" mass="128680">MSEVNQLRLHIGNISPKLKENSQLLNLRISKFCQEILSPLEFHTKPLELKYFAYITLQITRQNYEKLKQALNGVLFMGLKLTIALAKPISFQEKLSHSHSHSLSQHNMVNQRKLHDKEVKNNKIAKSRIDRILESQTKYPTNSITSTIRTSPFPFLHAIYSKSEHTFNNISATTKNQPPSRRLNGATSYGATVNSLIYKYRNGKSHAVIKGVHRRTPRKNPHLQTLRILINGELKMIKSFKTKLWGVEKNKSLRDLTWMFDSQVGWKSGEGHLVEAVEKSCGINGKQALLYGANTDKVDKVGNSSVSVPYNDEGDDDDEKKRNKAILASFLQKYDFDKPMGVEDYKDKEDEEETQIEVDSRGRKKVQHYDYEVEGKIENEEEDEEEDEEKDEKEKDAATQNNGVDFNQELCRPKAEVHYDEDDEGNDISDLDTIGKESPLSKPRGSALVQEEPDPGAPVAAKTQTTETLRSIFNPNTSLYSHDTIDNSQETTFKLALSDNDEDIDPTKTVLQQEQEMEQERLVKQIQQQQQKNLIEQQQNERKNQFGLFWPHFESPFLSTQSQLAKIGSVDDEFKFMSVVKGADTEIETEPYATNNNKANNKANDDVESAYEQWFWSVRDLDKRPKLTLMNVLWDIYNGCIALVIDPRATRITYPLIVCISSLLVKIVIYKVPYTEIDYSTYMQQIAKIEDYGEIDYLEIFGDSGPIVYPGGFVTIYSYLRWLIGDSIVDAQQIFGYIYVVCVLFACLIYSQVFDIAPWPIYLLLLSKRLVSIYVLRLFNDCWTTLAMLGTILLLQQAAALKKKTSSSSSSNGSSDSSSSSSSSNGSSDSSSWRDDWFDLSFFLSLVSADLYSIAISIKMNALLYLPAFVIIVYFLNDENLVKFLSIMAVIPLIQIVMGWKFLLPLYNDDKAKEIRWNYISQAFNFKRQFLYKWTVNWRFLSQEIFSSHAFAKILLIFHTVILLIFIFTRFLNSRVSGKSILQLFKDAFRPYSTISPNNVFNNRLVAPQLIFYIMSITNLIGVLCSRSLHYQFLSWYAWSLPGLLYLNFPVYLGLPIWLVHEWCWNVFPSTFLSSIVLVSVLSIVLIMSWFNFDKWFPSQQTLDEYNAWNQKQKQKKE</sequence>
<dbReference type="AlphaFoldDB" id="A0AAI9SUG9"/>
<protein>
    <recommendedName>
        <fullName evidence="4">Dol-P-Man:Man(5)GlcNAc(2)-PP-Dol alpha-1,3-mannosyltransferase</fullName>
        <ecNumber evidence="3">2.4.1.258</ecNumber>
    </recommendedName>
    <alternativeName>
        <fullName evidence="12">Dol-P-Man-dependent alpha(1-3)-mannosyltransferase</fullName>
    </alternativeName>
    <alternativeName>
        <fullName evidence="11">Dolichyl-P-Man:Man(5)GlcNAc(2)-PP-dolichyl mannosyltransferase</fullName>
    </alternativeName>
</protein>
<evidence type="ECO:0000256" key="9">
    <source>
        <dbReference type="ARBA" id="ARBA00022989"/>
    </source>
</evidence>
<reference evidence="18" key="1">
    <citation type="journal article" date="2022" name="DNA Res.">
        <title>Genome analysis of five recently described species of the CUG-Ser clade uncovers Candida theae as a new hybrid lineage with pathogenic potential in the Candida parapsilosis species complex.</title>
        <authorList>
            <person name="Mixao V."/>
            <person name="Del Olmo V."/>
            <person name="Hegedusova E."/>
            <person name="Saus E."/>
            <person name="Pryszcz L."/>
            <person name="Cillingova A."/>
            <person name="Nosek J."/>
            <person name="Gabaldon T."/>
        </authorList>
    </citation>
    <scope>NUCLEOTIDE SEQUENCE</scope>
    <source>
        <strain evidence="18">CBS 10844</strain>
    </source>
</reference>
<dbReference type="PANTHER" id="PTHR12646">
    <property type="entry name" value="NOT56 - RELATED"/>
    <property type="match status" value="1"/>
</dbReference>
<dbReference type="EMBL" id="JAHUZD010000138">
    <property type="protein sequence ID" value="KAI3403063.2"/>
    <property type="molecule type" value="Genomic_DNA"/>
</dbReference>
<dbReference type="GeneID" id="73381738"/>
<feature type="transmembrane region" description="Helical" evidence="17">
    <location>
        <begin position="950"/>
        <end position="972"/>
    </location>
</feature>
<comment type="pathway">
    <text evidence="2">Protein modification; protein glycosylation.</text>
</comment>
<feature type="transmembrane region" description="Helical" evidence="17">
    <location>
        <begin position="652"/>
        <end position="670"/>
    </location>
</feature>